<dbReference type="STRING" id="1802772.A3H60_01895"/>
<dbReference type="AlphaFoldDB" id="A0A1G2UN66"/>
<dbReference type="EMBL" id="MHWP01000004">
    <property type="protein sequence ID" value="OHB10861.1"/>
    <property type="molecule type" value="Genomic_DNA"/>
</dbReference>
<name>A0A1G2UN66_9BACT</name>
<keyword evidence="1" id="KW-1133">Transmembrane helix</keyword>
<protein>
    <submittedName>
        <fullName evidence="2">Uncharacterized protein</fullName>
    </submittedName>
</protein>
<dbReference type="Proteomes" id="UP000177202">
    <property type="component" value="Unassembled WGS sequence"/>
</dbReference>
<evidence type="ECO:0000313" key="2">
    <source>
        <dbReference type="EMBL" id="OHB10861.1"/>
    </source>
</evidence>
<evidence type="ECO:0000256" key="1">
    <source>
        <dbReference type="SAM" id="Phobius"/>
    </source>
</evidence>
<evidence type="ECO:0000313" key="3">
    <source>
        <dbReference type="Proteomes" id="UP000177202"/>
    </source>
</evidence>
<proteinExistence type="predicted"/>
<organism evidence="2 3">
    <name type="scientific">Candidatus Zambryskibacteria bacterium RIFCSPLOWO2_02_FULL_44_12b</name>
    <dbReference type="NCBI Taxonomy" id="1802772"/>
    <lineage>
        <taxon>Bacteria</taxon>
        <taxon>Candidatus Zambryskiibacteriota</taxon>
    </lineage>
</organism>
<feature type="transmembrane region" description="Helical" evidence="1">
    <location>
        <begin position="28"/>
        <end position="47"/>
    </location>
</feature>
<keyword evidence="1" id="KW-0812">Transmembrane</keyword>
<sequence length="190" mass="22263">MPPEQTPPPQPEPFNFLETDPKKNFGPWFIKLILVLIIVGLGIAGYFKYQAYQRYQYGLDAIEKSQQQQPRDDSFTGWQTYRNKEYGFEVKHPQNWEVSTDFPNLVSGEFIVSFRDNKYKSALDWTGLILQSYPYKNTNYTETQLFNPKDVESLIKYKIGSRYIYGSCTSYDDDITSECSQILSTFKFIE</sequence>
<comment type="caution">
    <text evidence="2">The sequence shown here is derived from an EMBL/GenBank/DDBJ whole genome shotgun (WGS) entry which is preliminary data.</text>
</comment>
<accession>A0A1G2UN66</accession>
<keyword evidence="1" id="KW-0472">Membrane</keyword>
<reference evidence="2 3" key="1">
    <citation type="journal article" date="2016" name="Nat. Commun.">
        <title>Thousands of microbial genomes shed light on interconnected biogeochemical processes in an aquifer system.</title>
        <authorList>
            <person name="Anantharaman K."/>
            <person name="Brown C.T."/>
            <person name="Hug L.A."/>
            <person name="Sharon I."/>
            <person name="Castelle C.J."/>
            <person name="Probst A.J."/>
            <person name="Thomas B.C."/>
            <person name="Singh A."/>
            <person name="Wilkins M.J."/>
            <person name="Karaoz U."/>
            <person name="Brodie E.L."/>
            <person name="Williams K.H."/>
            <person name="Hubbard S.S."/>
            <person name="Banfield J.F."/>
        </authorList>
    </citation>
    <scope>NUCLEOTIDE SEQUENCE [LARGE SCALE GENOMIC DNA]</scope>
</reference>
<gene>
    <name evidence="2" type="ORF">A3H60_01895</name>
</gene>